<accession>A0A1C4YLK4</accession>
<evidence type="ECO:0008006" key="5">
    <source>
        <dbReference type="Google" id="ProtNLM"/>
    </source>
</evidence>
<dbReference type="InterPro" id="IPR011050">
    <property type="entry name" value="Pectin_lyase_fold/virulence"/>
</dbReference>
<dbReference type="InParanoid" id="A0A1C4YLK4"/>
<protein>
    <recommendedName>
        <fullName evidence="5">Outer membrane repeat protein</fullName>
    </recommendedName>
</protein>
<keyword evidence="2" id="KW-0812">Transmembrane</keyword>
<sequence length="539" mass="53233">MSNYLRKNEEAAPQAVPPRNRRRLWLATGAAGLAGVVGLGAIGGAAVAGTPSLAALNWANAQSILTGDGTSPEGGHKDDKGHKGKDHEGKSHDGNSGWRGQGQNGQSRNGQGQNGQGQNGQGQNGQGQNGQGQNGQGQNGQGQQATAVPCNRDALFAAINQANARQGGTLRLAAECTYELRSATGPNALPPITSRITILGERSTIERAYSLPNAGTSLFRFFEVANGGHLTLRDVTLRNGMVSGTERGGAISVRAGGEAVIENSTLTGNSALGAAGTGGAVENAGITTLRNTKLALNNAASGGGALRSTGVLVVEKSLFEANKSVAAVTASANRGGGAVESTGTATIRETRFLGNESGGNGGALHTRGGAADIADSQFTGNTAAASGGAIANEGGTQLRLREVTLLENTAAAVAGANQGGGGIFNGTASTVTALSGVRLTGNSASLGVGGGVSNLGDLAMSGGVFTGNQAGTTGGGIHNGATGEVTLLGTNVTLNQARIAGGGIHHLAAAGAATIDLQSRVTGNNSTNCAGRAIPNCQG</sequence>
<feature type="compositionally biased region" description="Basic and acidic residues" evidence="1">
    <location>
        <begin position="74"/>
        <end position="93"/>
    </location>
</feature>
<dbReference type="Proteomes" id="UP000198253">
    <property type="component" value="Chromosome I"/>
</dbReference>
<dbReference type="PANTHER" id="PTHR11319">
    <property type="entry name" value="G PROTEIN-COUPLED RECEPTOR-RELATED"/>
    <property type="match status" value="1"/>
</dbReference>
<proteinExistence type="predicted"/>
<feature type="region of interest" description="Disordered" evidence="1">
    <location>
        <begin position="66"/>
        <end position="146"/>
    </location>
</feature>
<evidence type="ECO:0000256" key="1">
    <source>
        <dbReference type="SAM" id="MobiDB-lite"/>
    </source>
</evidence>
<evidence type="ECO:0000313" key="4">
    <source>
        <dbReference type="Proteomes" id="UP000198253"/>
    </source>
</evidence>
<dbReference type="PANTHER" id="PTHR11319:SF35">
    <property type="entry name" value="OUTER MEMBRANE PROTEIN PMPC-RELATED"/>
    <property type="match status" value="1"/>
</dbReference>
<dbReference type="OrthoDB" id="3399438at2"/>
<keyword evidence="4" id="KW-1185">Reference proteome</keyword>
<reference evidence="4" key="1">
    <citation type="submission" date="2016-06" db="EMBL/GenBank/DDBJ databases">
        <authorList>
            <person name="Varghese N."/>
            <person name="Submissions Spin"/>
        </authorList>
    </citation>
    <scope>NUCLEOTIDE SEQUENCE [LARGE SCALE GENOMIC DNA]</scope>
    <source>
        <strain evidence="4">DSM 43816</strain>
    </source>
</reference>
<dbReference type="RefSeq" id="WP_143740415.1">
    <property type="nucleotide sequence ID" value="NZ_LT607413.1"/>
</dbReference>
<gene>
    <name evidence="3" type="ORF">GA0070618_4123</name>
</gene>
<keyword evidence="2" id="KW-1133">Transmembrane helix</keyword>
<dbReference type="AlphaFoldDB" id="A0A1C4YLK4"/>
<keyword evidence="2" id="KW-0472">Membrane</keyword>
<feature type="transmembrane region" description="Helical" evidence="2">
    <location>
        <begin position="24"/>
        <end position="47"/>
    </location>
</feature>
<name>A0A1C4YLK4_MICEC</name>
<organism evidence="3 4">
    <name type="scientific">Micromonospora echinospora</name>
    <name type="common">Micromonospora purpurea</name>
    <dbReference type="NCBI Taxonomy" id="1877"/>
    <lineage>
        <taxon>Bacteria</taxon>
        <taxon>Bacillati</taxon>
        <taxon>Actinomycetota</taxon>
        <taxon>Actinomycetes</taxon>
        <taxon>Micromonosporales</taxon>
        <taxon>Micromonosporaceae</taxon>
        <taxon>Micromonospora</taxon>
    </lineage>
</organism>
<evidence type="ECO:0000256" key="2">
    <source>
        <dbReference type="SAM" id="Phobius"/>
    </source>
</evidence>
<dbReference type="SUPFAM" id="SSF51126">
    <property type="entry name" value="Pectin lyase-like"/>
    <property type="match status" value="1"/>
</dbReference>
<evidence type="ECO:0000313" key="3">
    <source>
        <dbReference type="EMBL" id="SCF21632.1"/>
    </source>
</evidence>
<feature type="compositionally biased region" description="Gly residues" evidence="1">
    <location>
        <begin position="112"/>
        <end position="140"/>
    </location>
</feature>
<dbReference type="EMBL" id="LT607413">
    <property type="protein sequence ID" value="SCF21632.1"/>
    <property type="molecule type" value="Genomic_DNA"/>
</dbReference>